<dbReference type="GO" id="GO:0003700">
    <property type="term" value="F:DNA-binding transcription factor activity"/>
    <property type="evidence" value="ECO:0007669"/>
    <property type="project" value="InterPro"/>
</dbReference>
<dbReference type="GO" id="GO:0003677">
    <property type="term" value="F:DNA binding"/>
    <property type="evidence" value="ECO:0007669"/>
    <property type="project" value="UniProtKB-KW"/>
</dbReference>
<dbReference type="InterPro" id="IPR045012">
    <property type="entry name" value="NLP"/>
</dbReference>
<keyword evidence="9" id="KW-1185">Reference proteome</keyword>
<reference evidence="8" key="2">
    <citation type="submission" date="2023-05" db="EMBL/GenBank/DDBJ databases">
        <authorList>
            <person name="Schelkunov M.I."/>
        </authorList>
    </citation>
    <scope>NUCLEOTIDE SEQUENCE</scope>
    <source>
        <strain evidence="8">Hsosn_3</strain>
        <tissue evidence="8">Leaf</tissue>
    </source>
</reference>
<comment type="caution">
    <text evidence="8">The sequence shown here is derived from an EMBL/GenBank/DDBJ whole genome shotgun (WGS) entry which is preliminary data.</text>
</comment>
<dbReference type="AlphaFoldDB" id="A0AAD8JH64"/>
<organism evidence="8 9">
    <name type="scientific">Heracleum sosnowskyi</name>
    <dbReference type="NCBI Taxonomy" id="360622"/>
    <lineage>
        <taxon>Eukaryota</taxon>
        <taxon>Viridiplantae</taxon>
        <taxon>Streptophyta</taxon>
        <taxon>Embryophyta</taxon>
        <taxon>Tracheophyta</taxon>
        <taxon>Spermatophyta</taxon>
        <taxon>Magnoliopsida</taxon>
        <taxon>eudicotyledons</taxon>
        <taxon>Gunneridae</taxon>
        <taxon>Pentapetalae</taxon>
        <taxon>asterids</taxon>
        <taxon>campanulids</taxon>
        <taxon>Apiales</taxon>
        <taxon>Apiaceae</taxon>
        <taxon>Apioideae</taxon>
        <taxon>apioid superclade</taxon>
        <taxon>Tordylieae</taxon>
        <taxon>Tordyliinae</taxon>
        <taxon>Heracleum</taxon>
    </lineage>
</organism>
<reference evidence="8" key="1">
    <citation type="submission" date="2023-02" db="EMBL/GenBank/DDBJ databases">
        <title>Genome of toxic invasive species Heracleum sosnowskyi carries increased number of genes despite the absence of recent whole-genome duplications.</title>
        <authorList>
            <person name="Schelkunov M."/>
            <person name="Shtratnikova V."/>
            <person name="Makarenko M."/>
            <person name="Klepikova A."/>
            <person name="Omelchenko D."/>
            <person name="Novikova G."/>
            <person name="Obukhova E."/>
            <person name="Bogdanov V."/>
            <person name="Penin A."/>
            <person name="Logacheva M."/>
        </authorList>
    </citation>
    <scope>NUCLEOTIDE SEQUENCE</scope>
    <source>
        <strain evidence="8">Hsosn_3</strain>
        <tissue evidence="8">Leaf</tissue>
    </source>
</reference>
<dbReference type="EMBL" id="JAUIZM010000001">
    <property type="protein sequence ID" value="KAK1403048.1"/>
    <property type="molecule type" value="Genomic_DNA"/>
</dbReference>
<dbReference type="PANTHER" id="PTHR32002:SF35">
    <property type="entry name" value="PROTEIN NLP6"/>
    <property type="match status" value="1"/>
</dbReference>
<evidence type="ECO:0000259" key="7">
    <source>
        <dbReference type="PROSITE" id="PS51745"/>
    </source>
</evidence>
<dbReference type="Proteomes" id="UP001237642">
    <property type="component" value="Unassembled WGS sequence"/>
</dbReference>
<keyword evidence="3" id="KW-0804">Transcription</keyword>
<keyword evidence="2" id="KW-0238">DNA-binding</keyword>
<dbReference type="SMART" id="SM00666">
    <property type="entry name" value="PB1"/>
    <property type="match status" value="1"/>
</dbReference>
<evidence type="ECO:0000256" key="4">
    <source>
        <dbReference type="ARBA" id="ARBA00023242"/>
    </source>
</evidence>
<dbReference type="InterPro" id="IPR053793">
    <property type="entry name" value="PB1-like"/>
</dbReference>
<dbReference type="Pfam" id="PF02042">
    <property type="entry name" value="RWP-RK"/>
    <property type="match status" value="1"/>
</dbReference>
<name>A0AAD8JH64_9APIA</name>
<evidence type="ECO:0000313" key="9">
    <source>
        <dbReference type="Proteomes" id="UP001237642"/>
    </source>
</evidence>
<feature type="region of interest" description="Disordered" evidence="5">
    <location>
        <begin position="1"/>
        <end position="23"/>
    </location>
</feature>
<protein>
    <submittedName>
        <fullName evidence="8">Uncharacterized protein</fullName>
    </submittedName>
</protein>
<keyword evidence="1" id="KW-0805">Transcription regulation</keyword>
<feature type="domain" description="PB1" evidence="7">
    <location>
        <begin position="339"/>
        <end position="419"/>
    </location>
</feature>
<dbReference type="Gene3D" id="3.10.20.90">
    <property type="entry name" value="Phosphatidylinositol 3-kinase Catalytic Subunit, Chain A, domain 1"/>
    <property type="match status" value="1"/>
</dbReference>
<dbReference type="SUPFAM" id="SSF54277">
    <property type="entry name" value="CAD &amp; PB1 domains"/>
    <property type="match status" value="1"/>
</dbReference>
<dbReference type="PROSITE" id="PS51745">
    <property type="entry name" value="PB1"/>
    <property type="match status" value="1"/>
</dbReference>
<dbReference type="PANTHER" id="PTHR32002">
    <property type="entry name" value="PROTEIN NLP8"/>
    <property type="match status" value="1"/>
</dbReference>
<evidence type="ECO:0000256" key="5">
    <source>
        <dbReference type="SAM" id="MobiDB-lite"/>
    </source>
</evidence>
<accession>A0AAD8JH64</accession>
<dbReference type="InterPro" id="IPR003035">
    <property type="entry name" value="RWP-RK_dom"/>
</dbReference>
<dbReference type="InterPro" id="IPR000270">
    <property type="entry name" value="PB1_dom"/>
</dbReference>
<dbReference type="PROSITE" id="PS51519">
    <property type="entry name" value="RWP_RK"/>
    <property type="match status" value="1"/>
</dbReference>
<feature type="compositionally biased region" description="Polar residues" evidence="5">
    <location>
        <begin position="1"/>
        <end position="17"/>
    </location>
</feature>
<gene>
    <name evidence="8" type="ORF">POM88_002653</name>
</gene>
<evidence type="ECO:0000259" key="6">
    <source>
        <dbReference type="PROSITE" id="PS51519"/>
    </source>
</evidence>
<feature type="domain" description="RWP-RK" evidence="6">
    <location>
        <begin position="249"/>
        <end position="331"/>
    </location>
</feature>
<evidence type="ECO:0000256" key="3">
    <source>
        <dbReference type="ARBA" id="ARBA00023163"/>
    </source>
</evidence>
<feature type="compositionally biased region" description="Polar residues" evidence="5">
    <location>
        <begin position="51"/>
        <end position="65"/>
    </location>
</feature>
<evidence type="ECO:0000313" key="8">
    <source>
        <dbReference type="EMBL" id="KAK1403048.1"/>
    </source>
</evidence>
<sequence>MGMQNSSQGSGPSNTTFDEVGGRKSKEVVDGLLCAYMNLGSSRTHDRKQGTENCEGTDSQLSGTKTNEDSRNIQATEVQDIMEKRICERASSNLRSNISKPCIATTMSPYASGSQFKRFKEIIKDLYNTLDMDYFSLGPYLEEAMKHEERTPAAGTEDKLMEESPGEDLEFSLFSPKDVGHATTDPCQPSGFEAIKSLPQQVGEETGVVDTSDQKLMLLRDNLQIQHKSLVVGVEKDETTIQFVSKTCLKGHITKIEKKPEEIISYESVSEHFGKSLDDAAKSLGVSRSTLKRKCRGLGIQRWPSGKRGMGENMSSKLTRKINEEPSQVLVHTSQDSNKVTIKATFDDRTIRFKLPVISGIVDLEYNVIKRLHFKRKRFSIKYQDEEGDWVLIGCDKDVRECISRSFKKAKIRLLLDKPISH</sequence>
<dbReference type="Pfam" id="PF00564">
    <property type="entry name" value="PB1"/>
    <property type="match status" value="1"/>
</dbReference>
<evidence type="ECO:0000256" key="2">
    <source>
        <dbReference type="ARBA" id="ARBA00023125"/>
    </source>
</evidence>
<keyword evidence="4" id="KW-0539">Nucleus</keyword>
<evidence type="ECO:0000256" key="1">
    <source>
        <dbReference type="ARBA" id="ARBA00023015"/>
    </source>
</evidence>
<feature type="region of interest" description="Disordered" evidence="5">
    <location>
        <begin position="43"/>
        <end position="72"/>
    </location>
</feature>
<proteinExistence type="predicted"/>